<reference evidence="1" key="1">
    <citation type="submission" date="2021-02" db="EMBL/GenBank/DDBJ databases">
        <authorList>
            <person name="Nowell W R."/>
        </authorList>
    </citation>
    <scope>NUCLEOTIDE SEQUENCE</scope>
</reference>
<gene>
    <name evidence="1" type="ORF">GIL414_LOCUS47244</name>
</gene>
<proteinExistence type="predicted"/>
<name>A0A8S3BH02_9BILA</name>
<comment type="caution">
    <text evidence="1">The sequence shown here is derived from an EMBL/GenBank/DDBJ whole genome shotgun (WGS) entry which is preliminary data.</text>
</comment>
<sequence>MSRRISELGSYMFIVIHCSSMEKLSSGQIISWLKTFIAEESIIRYFRDMLDNLEDSFFRDTQPDTVTDSESLIYPDEELDETDRIFLNFDPISFSITDQQRHFERLAQFYTNFLLELREYHLLPQKIVQSISSNF</sequence>
<accession>A0A8S3BH02</accession>
<evidence type="ECO:0000313" key="2">
    <source>
        <dbReference type="Proteomes" id="UP000681720"/>
    </source>
</evidence>
<feature type="non-terminal residue" evidence="1">
    <location>
        <position position="1"/>
    </location>
</feature>
<dbReference type="EMBL" id="CAJOBJ010150305">
    <property type="protein sequence ID" value="CAF4803027.1"/>
    <property type="molecule type" value="Genomic_DNA"/>
</dbReference>
<protein>
    <submittedName>
        <fullName evidence="1">Uncharacterized protein</fullName>
    </submittedName>
</protein>
<dbReference type="AlphaFoldDB" id="A0A8S3BH02"/>
<evidence type="ECO:0000313" key="1">
    <source>
        <dbReference type="EMBL" id="CAF4803027.1"/>
    </source>
</evidence>
<dbReference type="Proteomes" id="UP000681720">
    <property type="component" value="Unassembled WGS sequence"/>
</dbReference>
<organism evidence="1 2">
    <name type="scientific">Rotaria magnacalcarata</name>
    <dbReference type="NCBI Taxonomy" id="392030"/>
    <lineage>
        <taxon>Eukaryota</taxon>
        <taxon>Metazoa</taxon>
        <taxon>Spiralia</taxon>
        <taxon>Gnathifera</taxon>
        <taxon>Rotifera</taxon>
        <taxon>Eurotatoria</taxon>
        <taxon>Bdelloidea</taxon>
        <taxon>Philodinida</taxon>
        <taxon>Philodinidae</taxon>
        <taxon>Rotaria</taxon>
    </lineage>
</organism>